<protein>
    <submittedName>
        <fullName evidence="3">SDR family oxidoreductase</fullName>
    </submittedName>
</protein>
<dbReference type="RefSeq" id="WP_121274950.1">
    <property type="nucleotide sequence ID" value="NZ_RBZV01000001.1"/>
</dbReference>
<dbReference type="PRINTS" id="PR00081">
    <property type="entry name" value="GDHRDH"/>
</dbReference>
<dbReference type="Proteomes" id="UP000280434">
    <property type="component" value="Unassembled WGS sequence"/>
</dbReference>
<accession>A0A494XNN1</accession>
<organism evidence="3 4">
    <name type="scientific">Trinickia fusca</name>
    <dbReference type="NCBI Taxonomy" id="2419777"/>
    <lineage>
        <taxon>Bacteria</taxon>
        <taxon>Pseudomonadati</taxon>
        <taxon>Pseudomonadota</taxon>
        <taxon>Betaproteobacteria</taxon>
        <taxon>Burkholderiales</taxon>
        <taxon>Burkholderiaceae</taxon>
        <taxon>Trinickia</taxon>
    </lineage>
</organism>
<dbReference type="AlphaFoldDB" id="A0A494XNN1"/>
<comment type="caution">
    <text evidence="3">The sequence shown here is derived from an EMBL/GenBank/DDBJ whole genome shotgun (WGS) entry which is preliminary data.</text>
</comment>
<dbReference type="PANTHER" id="PTHR43639">
    <property type="entry name" value="OXIDOREDUCTASE, SHORT-CHAIN DEHYDROGENASE/REDUCTASE FAMILY (AFU_ORTHOLOGUE AFUA_5G02870)"/>
    <property type="match status" value="1"/>
</dbReference>
<comment type="similarity">
    <text evidence="1">Belongs to the short-chain dehydrogenases/reductases (SDR) family.</text>
</comment>
<dbReference type="Gene3D" id="3.40.50.720">
    <property type="entry name" value="NAD(P)-binding Rossmann-like Domain"/>
    <property type="match status" value="1"/>
</dbReference>
<keyword evidence="4" id="KW-1185">Reference proteome</keyword>
<dbReference type="PANTHER" id="PTHR43639:SF1">
    <property type="entry name" value="SHORT-CHAIN DEHYDROGENASE_REDUCTASE FAMILY PROTEIN"/>
    <property type="match status" value="1"/>
</dbReference>
<dbReference type="InterPro" id="IPR002347">
    <property type="entry name" value="SDR_fam"/>
</dbReference>
<evidence type="ECO:0000313" key="3">
    <source>
        <dbReference type="EMBL" id="RKP52238.1"/>
    </source>
</evidence>
<gene>
    <name evidence="3" type="ORF">D7S89_01485</name>
</gene>
<evidence type="ECO:0000313" key="4">
    <source>
        <dbReference type="Proteomes" id="UP000280434"/>
    </source>
</evidence>
<sequence length="264" mass="28878">MSKVALVTGAAKRTGRSIAEYFGRKGYDVAVHYGTSQADAHEVTSAIEAMGQRAIALHADLANADDLRRLVDATYEQLGRLDVLVNNASFFAQDHFPDFSEARLDLALAVNYRAPILLTKAYYERARALGTQGVVINVVDQKVKGNFHRDHFCYTVGKVGLGNLTSMLATSTHPVLRVNAVYPGLMLPSDDQTEEDFLYACQRSTPLGRIAAPEDVAEAIELLTGPAYNGVDFVVDGGQNLWRVDQDVLYEHRAPRDEAGPATH</sequence>
<reference evidence="3 4" key="1">
    <citation type="submission" date="2018-10" db="EMBL/GenBank/DDBJ databases">
        <title>Paraburkholderia sp. 7MK8-2, isolated from soil.</title>
        <authorList>
            <person name="Gao Z.-H."/>
            <person name="Qiu L.-H."/>
        </authorList>
    </citation>
    <scope>NUCLEOTIDE SEQUENCE [LARGE SCALE GENOMIC DNA]</scope>
    <source>
        <strain evidence="3 4">7MK8-2</strain>
    </source>
</reference>
<dbReference type="PRINTS" id="PR00080">
    <property type="entry name" value="SDRFAMILY"/>
</dbReference>
<name>A0A494XNN1_9BURK</name>
<dbReference type="EMBL" id="RBZV01000001">
    <property type="protein sequence ID" value="RKP52238.1"/>
    <property type="molecule type" value="Genomic_DNA"/>
</dbReference>
<dbReference type="Pfam" id="PF13561">
    <property type="entry name" value="adh_short_C2"/>
    <property type="match status" value="1"/>
</dbReference>
<evidence type="ECO:0000256" key="2">
    <source>
        <dbReference type="ARBA" id="ARBA00023002"/>
    </source>
</evidence>
<dbReference type="SUPFAM" id="SSF51735">
    <property type="entry name" value="NAD(P)-binding Rossmann-fold domains"/>
    <property type="match status" value="1"/>
</dbReference>
<evidence type="ECO:0000256" key="1">
    <source>
        <dbReference type="ARBA" id="ARBA00006484"/>
    </source>
</evidence>
<dbReference type="GO" id="GO:0016491">
    <property type="term" value="F:oxidoreductase activity"/>
    <property type="evidence" value="ECO:0007669"/>
    <property type="project" value="UniProtKB-KW"/>
</dbReference>
<keyword evidence="2" id="KW-0560">Oxidoreductase</keyword>
<proteinExistence type="inferred from homology"/>
<dbReference type="OrthoDB" id="5292672at2"/>
<dbReference type="InterPro" id="IPR036291">
    <property type="entry name" value="NAD(P)-bd_dom_sf"/>
</dbReference>